<dbReference type="SUPFAM" id="SSF53448">
    <property type="entry name" value="Nucleotide-diphospho-sugar transferases"/>
    <property type="match status" value="1"/>
</dbReference>
<comment type="caution">
    <text evidence="2">The sequence shown here is derived from an EMBL/GenBank/DDBJ whole genome shotgun (WGS) entry which is preliminary data.</text>
</comment>
<dbReference type="Pfam" id="PF00535">
    <property type="entry name" value="Glycos_transf_2"/>
    <property type="match status" value="1"/>
</dbReference>
<dbReference type="InterPro" id="IPR029044">
    <property type="entry name" value="Nucleotide-diphossugar_trans"/>
</dbReference>
<keyword evidence="2" id="KW-0808">Transferase</keyword>
<dbReference type="CDD" id="cd00761">
    <property type="entry name" value="Glyco_tranf_GTA_type"/>
    <property type="match status" value="1"/>
</dbReference>
<dbReference type="EMBL" id="LUTP01000036">
    <property type="protein sequence ID" value="OSN04353.1"/>
    <property type="molecule type" value="Genomic_DNA"/>
</dbReference>
<feature type="domain" description="Glycosyltransferase 2-like" evidence="1">
    <location>
        <begin position="8"/>
        <end position="156"/>
    </location>
</feature>
<dbReference type="OrthoDB" id="9811884at2"/>
<organism evidence="2 3">
    <name type="scientific">Lonsdalea iberica</name>
    <dbReference type="NCBI Taxonomy" id="1082703"/>
    <lineage>
        <taxon>Bacteria</taxon>
        <taxon>Pseudomonadati</taxon>
        <taxon>Pseudomonadota</taxon>
        <taxon>Gammaproteobacteria</taxon>
        <taxon>Enterobacterales</taxon>
        <taxon>Pectobacteriaceae</taxon>
        <taxon>Lonsdalea</taxon>
    </lineage>
</organism>
<name>A0A1X3RRC7_9GAMM</name>
<dbReference type="Gene3D" id="3.90.550.10">
    <property type="entry name" value="Spore Coat Polysaccharide Biosynthesis Protein SpsA, Chain A"/>
    <property type="match status" value="1"/>
</dbReference>
<dbReference type="PANTHER" id="PTHR43685">
    <property type="entry name" value="GLYCOSYLTRANSFERASE"/>
    <property type="match status" value="1"/>
</dbReference>
<reference evidence="2 3" key="1">
    <citation type="submission" date="2016-02" db="EMBL/GenBank/DDBJ databases">
        <title>Species-wide whole genome sequencing reveals diversity, host range in Lonsdalea quercina.</title>
        <authorList>
            <person name="Li Y."/>
        </authorList>
    </citation>
    <scope>NUCLEOTIDE SEQUENCE [LARGE SCALE GENOMIC DNA]</scope>
    <source>
        <strain evidence="2 3">LMG 26264</strain>
    </source>
</reference>
<evidence type="ECO:0000313" key="3">
    <source>
        <dbReference type="Proteomes" id="UP000194020"/>
    </source>
</evidence>
<proteinExistence type="predicted"/>
<evidence type="ECO:0000259" key="1">
    <source>
        <dbReference type="Pfam" id="PF00535"/>
    </source>
</evidence>
<sequence>MRKETYISIVLPVYNEGSRIEAVIDSIYRQTSKYGIFTLDNMELIIVDNNSTDDSILKVKAAQDKYKDLTVHIINETTQGVSSARKKGMDYASQRAGIRNIEYGIDNKHYIVSADADCEVDKYWIDELVYTMIEQHGDLGTCNYYYDKRDFELRPNLYREIDKTLRCRHFSFSLFGGFPDGKGFAVEKRMYDAVGGIEIFYQLEGGRFVEHLSDDWDFGIKVIACGGKPVYAPEAYVKINSRRVDTLLYEVMNGTAYGKDGIIIMKDVRPTEHALENYQDLSPEQAEVSWYNSIKDYIPKNIVLPVLLNPALLVNNPEIIEFFTPEVAERLYRRIYQIKYETSVVDFKPIHAYKTPAFRLYFEFRHEIFNALRRFVGEDIGSAPPLPACFDSVDEKDFLRFVYYFCEDRESGEAHNYFANGGVF</sequence>
<dbReference type="RefSeq" id="WP_094109941.1">
    <property type="nucleotide sequence ID" value="NZ_LUTP01000036.1"/>
</dbReference>
<dbReference type="GO" id="GO:0016740">
    <property type="term" value="F:transferase activity"/>
    <property type="evidence" value="ECO:0007669"/>
    <property type="project" value="UniProtKB-KW"/>
</dbReference>
<dbReference type="InterPro" id="IPR001173">
    <property type="entry name" value="Glyco_trans_2-like"/>
</dbReference>
<dbReference type="AlphaFoldDB" id="A0A1X3RRC7"/>
<gene>
    <name evidence="2" type="ORF">AU511_12800</name>
</gene>
<protein>
    <submittedName>
        <fullName evidence="2">Glycosyl transferase family 2</fullName>
    </submittedName>
</protein>
<dbReference type="InterPro" id="IPR050834">
    <property type="entry name" value="Glycosyltransf_2"/>
</dbReference>
<evidence type="ECO:0000313" key="2">
    <source>
        <dbReference type="EMBL" id="OSN04353.1"/>
    </source>
</evidence>
<dbReference type="PANTHER" id="PTHR43685:SF2">
    <property type="entry name" value="GLYCOSYLTRANSFERASE 2-LIKE DOMAIN-CONTAINING PROTEIN"/>
    <property type="match status" value="1"/>
</dbReference>
<accession>A0A1X3RRC7</accession>
<dbReference type="Proteomes" id="UP000194020">
    <property type="component" value="Unassembled WGS sequence"/>
</dbReference>